<feature type="binding site" evidence="17">
    <location>
        <position position="14"/>
    </location>
    <ligand>
        <name>a divalent metal cation</name>
        <dbReference type="ChEBI" id="CHEBI:60240"/>
        <label>1</label>
        <note>catalytic</note>
    </ligand>
</feature>
<dbReference type="NCBIfam" id="TIGR00573">
    <property type="entry name" value="dnaq"/>
    <property type="match status" value="1"/>
</dbReference>
<dbReference type="NCBIfam" id="NF004316">
    <property type="entry name" value="PRK05711.1"/>
    <property type="match status" value="1"/>
</dbReference>
<feature type="binding site" evidence="17">
    <location>
        <position position="167"/>
    </location>
    <ligand>
        <name>a divalent metal cation</name>
        <dbReference type="ChEBI" id="CHEBI:60240"/>
        <label>1</label>
        <note>catalytic</note>
    </ligand>
</feature>
<dbReference type="Pfam" id="PF00929">
    <property type="entry name" value="RNase_T"/>
    <property type="match status" value="1"/>
</dbReference>
<dbReference type="PANTHER" id="PTHR30231">
    <property type="entry name" value="DNA POLYMERASE III SUBUNIT EPSILON"/>
    <property type="match status" value="1"/>
</dbReference>
<dbReference type="CDD" id="cd06131">
    <property type="entry name" value="DNA_pol_III_epsilon_Ecoli_like"/>
    <property type="match status" value="1"/>
</dbReference>
<evidence type="ECO:0000256" key="2">
    <source>
        <dbReference type="ARBA" id="ARBA00012417"/>
    </source>
</evidence>
<comment type="cofactor">
    <cofactor evidence="1 18">
        <name>Mn(2+)</name>
        <dbReference type="ChEBI" id="CHEBI:29035"/>
    </cofactor>
</comment>
<dbReference type="NCBIfam" id="TIGR01406">
    <property type="entry name" value="dnaQ_proteo"/>
    <property type="match status" value="1"/>
</dbReference>
<feature type="binding site" evidence="16">
    <location>
        <position position="14"/>
    </location>
    <ligand>
        <name>substrate</name>
    </ligand>
</feature>
<sequence>MNAKIERKIFLDTETTGMNSYGYPYEGHNIIEIGAVEMIDRELTGNVFHTYINPQRSVDLKAFEIHKISDDFLKDKPLFSEIVDDFINFIDGTELIIHNASFDVGFINYELLKIGYNFCKISEICKITDSLSMARKIFPGKKNSLDALCDRYHIDRSIRRSHGALIDAKILAEVYKLMTGGQIHFDFSIKMKEKKYRFDKSQEESKRIGKSFVLYANSEENCSHELILDSIEKKIGRKPLWRQR</sequence>
<reference evidence="20 21" key="1">
    <citation type="journal article" date="2014" name="G3 (Bethesda)">
        <title>Genome sequence of Candidatus Riesia pediculischaeffi, endosymbiont of chimpanzee lice, and genomic comparison of recently acquired endosymbionts from human and chimpanzee lice.</title>
        <authorList>
            <person name="Boyd B.M."/>
            <person name="Allen J.M."/>
            <person name="de Crecy-Lagard V."/>
            <person name="Reed D.L."/>
        </authorList>
    </citation>
    <scope>NUCLEOTIDE SEQUENCE [LARGE SCALE GENOMIC DNA]</scope>
    <source>
        <strain evidence="20 21">PTSU</strain>
    </source>
</reference>
<dbReference type="PANTHER" id="PTHR30231:SF41">
    <property type="entry name" value="DNA POLYMERASE III SUBUNIT EPSILON"/>
    <property type="match status" value="1"/>
</dbReference>
<evidence type="ECO:0000256" key="16">
    <source>
        <dbReference type="PIRSR" id="PIRSR606309-2"/>
    </source>
</evidence>
<evidence type="ECO:0000313" key="21">
    <source>
        <dbReference type="Proteomes" id="UP000054529"/>
    </source>
</evidence>
<dbReference type="Gene3D" id="3.30.420.10">
    <property type="entry name" value="Ribonuclease H-like superfamily/Ribonuclease H"/>
    <property type="match status" value="1"/>
</dbReference>
<evidence type="ECO:0000256" key="14">
    <source>
        <dbReference type="ARBA" id="ARBA00049244"/>
    </source>
</evidence>
<name>A0A0C1V7Q4_9ENTR</name>
<evidence type="ECO:0000256" key="17">
    <source>
        <dbReference type="PIRSR" id="PIRSR606309-3"/>
    </source>
</evidence>
<feature type="active site" description="Proton acceptor" evidence="15">
    <location>
        <position position="162"/>
    </location>
</feature>
<protein>
    <recommendedName>
        <fullName evidence="3 18">DNA polymerase III subunit epsilon</fullName>
        <ecNumber evidence="2 18">2.7.7.7</ecNumber>
    </recommendedName>
</protein>
<dbReference type="Proteomes" id="UP000054529">
    <property type="component" value="Unassembled WGS sequence"/>
</dbReference>
<keyword evidence="5 18" id="KW-0548">Nucleotidyltransferase</keyword>
<keyword evidence="9 18" id="KW-0378">Hydrolase</keyword>
<dbReference type="InterPro" id="IPR006309">
    <property type="entry name" value="DnaQ_proteo"/>
</dbReference>
<evidence type="ECO:0000256" key="11">
    <source>
        <dbReference type="ARBA" id="ARBA00022842"/>
    </source>
</evidence>
<evidence type="ECO:0000313" key="20">
    <source>
        <dbReference type="EMBL" id="KIE63853.1"/>
    </source>
</evidence>
<dbReference type="EMBL" id="AWXV01000004">
    <property type="protein sequence ID" value="KIE63853.1"/>
    <property type="molecule type" value="Genomic_DNA"/>
</dbReference>
<feature type="binding site" evidence="16">
    <location>
        <position position="167"/>
    </location>
    <ligand>
        <name>substrate</name>
    </ligand>
</feature>
<feature type="domain" description="Exonuclease" evidence="19">
    <location>
        <begin position="7"/>
        <end position="184"/>
    </location>
</feature>
<dbReference type="HOGENOM" id="CLU_047806_2_0_6"/>
<dbReference type="InterPro" id="IPR036397">
    <property type="entry name" value="RNaseH_sf"/>
</dbReference>
<evidence type="ECO:0000256" key="7">
    <source>
        <dbReference type="ARBA" id="ARBA00022722"/>
    </source>
</evidence>
<keyword evidence="13 17" id="KW-0464">Manganese</keyword>
<evidence type="ECO:0000259" key="19">
    <source>
        <dbReference type="SMART" id="SM00479"/>
    </source>
</evidence>
<gene>
    <name evidence="18" type="primary">dnaQ</name>
    <name evidence="20" type="ORF">P689_12222</name>
</gene>
<evidence type="ECO:0000256" key="12">
    <source>
        <dbReference type="ARBA" id="ARBA00022932"/>
    </source>
</evidence>
<keyword evidence="11 17" id="KW-0460">Magnesium</keyword>
<evidence type="ECO:0000256" key="10">
    <source>
        <dbReference type="ARBA" id="ARBA00022839"/>
    </source>
</evidence>
<evidence type="ECO:0000256" key="3">
    <source>
        <dbReference type="ARBA" id="ARBA00020352"/>
    </source>
</evidence>
<evidence type="ECO:0000256" key="5">
    <source>
        <dbReference type="ARBA" id="ARBA00022695"/>
    </source>
</evidence>
<dbReference type="FunFam" id="3.30.420.10:FF:000012">
    <property type="entry name" value="DNA polymerase III subunit epsilon"/>
    <property type="match status" value="1"/>
</dbReference>
<dbReference type="EC" id="2.7.7.7" evidence="2 18"/>
<evidence type="ECO:0000256" key="6">
    <source>
        <dbReference type="ARBA" id="ARBA00022705"/>
    </source>
</evidence>
<evidence type="ECO:0000256" key="15">
    <source>
        <dbReference type="PIRSR" id="PIRSR606309-1"/>
    </source>
</evidence>
<dbReference type="GO" id="GO:0003677">
    <property type="term" value="F:DNA binding"/>
    <property type="evidence" value="ECO:0007669"/>
    <property type="project" value="InterPro"/>
</dbReference>
<comment type="cofactor">
    <cofactor evidence="17">
        <name>Mg(2+)</name>
        <dbReference type="ChEBI" id="CHEBI:18420"/>
    </cofactor>
    <cofactor evidence="17">
        <name>Mn(2+)</name>
        <dbReference type="ChEBI" id="CHEBI:29035"/>
    </cofactor>
    <text evidence="17">Binds 2 divalent metal cations. Magnesium or manganese.</text>
</comment>
<dbReference type="PATRIC" id="fig|1401651.3.peg.288"/>
<keyword evidence="8 17" id="KW-0479">Metal-binding</keyword>
<dbReference type="GO" id="GO:0005829">
    <property type="term" value="C:cytosol"/>
    <property type="evidence" value="ECO:0007669"/>
    <property type="project" value="TreeGrafter"/>
</dbReference>
<dbReference type="GO" id="GO:0003887">
    <property type="term" value="F:DNA-directed DNA polymerase activity"/>
    <property type="evidence" value="ECO:0007669"/>
    <property type="project" value="UniProtKB-KW"/>
</dbReference>
<evidence type="ECO:0000256" key="4">
    <source>
        <dbReference type="ARBA" id="ARBA00022679"/>
    </source>
</evidence>
<keyword evidence="6 18" id="KW-0235">DNA replication</keyword>
<dbReference type="InterPro" id="IPR012337">
    <property type="entry name" value="RNaseH-like_sf"/>
</dbReference>
<organism evidence="20 21">
    <name type="scientific">Candidatus Riesia pediculischaeffi PTSU</name>
    <dbReference type="NCBI Taxonomy" id="1401651"/>
    <lineage>
        <taxon>Bacteria</taxon>
        <taxon>Pseudomonadati</taxon>
        <taxon>Pseudomonadota</taxon>
        <taxon>Gammaproteobacteria</taxon>
        <taxon>Enterobacterales</taxon>
        <taxon>Enterobacteriaceae</taxon>
        <taxon>Candidatus Riesia</taxon>
    </lineage>
</organism>
<dbReference type="GO" id="GO:0046872">
    <property type="term" value="F:metal ion binding"/>
    <property type="evidence" value="ECO:0007669"/>
    <property type="project" value="UniProtKB-KW"/>
</dbReference>
<dbReference type="SMART" id="SM00479">
    <property type="entry name" value="EXOIII"/>
    <property type="match status" value="1"/>
</dbReference>
<dbReference type="InterPro" id="IPR013520">
    <property type="entry name" value="Ribonucl_H"/>
</dbReference>
<keyword evidence="7 18" id="KW-0540">Nuclease</keyword>
<dbReference type="GO" id="GO:0045004">
    <property type="term" value="P:DNA replication proofreading"/>
    <property type="evidence" value="ECO:0007669"/>
    <property type="project" value="TreeGrafter"/>
</dbReference>
<feature type="binding site" evidence="16">
    <location>
        <position position="12"/>
    </location>
    <ligand>
        <name>substrate</name>
    </ligand>
</feature>
<feature type="binding site" evidence="17">
    <location>
        <position position="12"/>
    </location>
    <ligand>
        <name>a divalent metal cation</name>
        <dbReference type="ChEBI" id="CHEBI:60240"/>
        <label>1</label>
        <note>catalytic</note>
    </ligand>
</feature>
<proteinExistence type="predicted"/>
<dbReference type="InterPro" id="IPR006054">
    <property type="entry name" value="DnaQ"/>
</dbReference>
<feature type="binding site" evidence="16">
    <location>
        <position position="66"/>
    </location>
    <ligand>
        <name>substrate</name>
    </ligand>
</feature>
<comment type="catalytic activity">
    <reaction evidence="14 18">
        <text>DNA(n) + a 2'-deoxyribonucleoside 5'-triphosphate = DNA(n+1) + diphosphate</text>
        <dbReference type="Rhea" id="RHEA:22508"/>
        <dbReference type="Rhea" id="RHEA-COMP:17339"/>
        <dbReference type="Rhea" id="RHEA-COMP:17340"/>
        <dbReference type="ChEBI" id="CHEBI:33019"/>
        <dbReference type="ChEBI" id="CHEBI:61560"/>
        <dbReference type="ChEBI" id="CHEBI:173112"/>
        <dbReference type="EC" id="2.7.7.7"/>
    </reaction>
</comment>
<keyword evidence="4 18" id="KW-0808">Transferase</keyword>
<accession>A0A0C1V7Q4</accession>
<evidence type="ECO:0000256" key="9">
    <source>
        <dbReference type="ARBA" id="ARBA00022801"/>
    </source>
</evidence>
<dbReference type="OrthoDB" id="9804290at2"/>
<dbReference type="RefSeq" id="WP_039719698.1">
    <property type="nucleotide sequence ID" value="NZ_AWXV01000004.1"/>
</dbReference>
<dbReference type="GO" id="GO:0008408">
    <property type="term" value="F:3'-5' exonuclease activity"/>
    <property type="evidence" value="ECO:0007669"/>
    <property type="project" value="TreeGrafter"/>
</dbReference>
<keyword evidence="12 18" id="KW-0239">DNA-directed DNA polymerase</keyword>
<keyword evidence="10 18" id="KW-0269">Exonuclease</keyword>
<dbReference type="SUPFAM" id="SSF53098">
    <property type="entry name" value="Ribonuclease H-like"/>
    <property type="match status" value="1"/>
</dbReference>
<comment type="subunit">
    <text evidence="18">The DNA polymerase holoenzyme is a complex that contains 10 different types of subunits. These subunits are organized into 3 functionally essential subassemblies: the pol III core, the beta sliding clamp processivity factor and the clamp-loading complex. The pol III core (subunits alpha,epsilon and theta) contains the polymerase and the 3'-5' exonuclease proofreading activities. The polymerase is tethered to the template via the sliding clamp processivity factor. The clamp-loading complex assembles the beta processivity factor onto the primer template and plays a central role in the organization and communication at the replication fork. This complex contains delta, delta', psi and chi, and copies of either or both of two different DnaX proteins, gamma and tau.</text>
</comment>
<evidence type="ECO:0000256" key="1">
    <source>
        <dbReference type="ARBA" id="ARBA00001936"/>
    </source>
</evidence>
<dbReference type="AlphaFoldDB" id="A0A0C1V7Q4"/>
<evidence type="ECO:0000256" key="8">
    <source>
        <dbReference type="ARBA" id="ARBA00022723"/>
    </source>
</evidence>
<comment type="caution">
    <text evidence="20">The sequence shown here is derived from an EMBL/GenBank/DDBJ whole genome shotgun (WGS) entry which is preliminary data.</text>
</comment>
<evidence type="ECO:0000256" key="13">
    <source>
        <dbReference type="ARBA" id="ARBA00023211"/>
    </source>
</evidence>
<evidence type="ECO:0000256" key="18">
    <source>
        <dbReference type="RuleBase" id="RU364087"/>
    </source>
</evidence>
<comment type="function">
    <text evidence="18">DNA polymerase III is a complex, multichain enzyme responsible for most of the replicative synthesis in bacteria. The epsilon subunit contain the editing function and is a proofreading 3'-5' exonuclease.</text>
</comment>